<dbReference type="OrthoDB" id="9795222at2"/>
<dbReference type="EMBL" id="RCNR01000009">
    <property type="protein sequence ID" value="MUH35521.1"/>
    <property type="molecule type" value="Genomic_DNA"/>
</dbReference>
<dbReference type="InterPro" id="IPR051801">
    <property type="entry name" value="GH28_Enzymes"/>
</dbReference>
<accession>A0A7X3D0Z9</accession>
<dbReference type="Proteomes" id="UP000540519">
    <property type="component" value="Unassembled WGS sequence"/>
</dbReference>
<dbReference type="Pfam" id="PF00295">
    <property type="entry name" value="Glyco_hydro_28"/>
    <property type="match status" value="1"/>
</dbReference>
<evidence type="ECO:0000256" key="2">
    <source>
        <dbReference type="ARBA" id="ARBA00022801"/>
    </source>
</evidence>
<dbReference type="GO" id="GO:0004650">
    <property type="term" value="F:polygalacturonase activity"/>
    <property type="evidence" value="ECO:0007669"/>
    <property type="project" value="InterPro"/>
</dbReference>
<evidence type="ECO:0000313" key="6">
    <source>
        <dbReference type="Proteomes" id="UP000540519"/>
    </source>
</evidence>
<dbReference type="InterPro" id="IPR006626">
    <property type="entry name" value="PbH1"/>
</dbReference>
<evidence type="ECO:0000313" key="5">
    <source>
        <dbReference type="EMBL" id="MUH35521.1"/>
    </source>
</evidence>
<gene>
    <name evidence="5" type="ORF">D9O36_06700</name>
</gene>
<dbReference type="RefSeq" id="WP_155599323.1">
    <property type="nucleotide sequence ID" value="NZ_RCNR01000009.1"/>
</dbReference>
<dbReference type="Gene3D" id="2.160.20.10">
    <property type="entry name" value="Single-stranded right-handed beta-helix, Pectin lyase-like"/>
    <property type="match status" value="1"/>
</dbReference>
<name>A0A7X3D0Z9_9FLAO</name>
<evidence type="ECO:0000256" key="4">
    <source>
        <dbReference type="RuleBase" id="RU361169"/>
    </source>
</evidence>
<sequence length="472" mass="51968">MKKIVRFFIYGVLVLNLFSCQQQKKVWDIRDYGAIADNKTINTKAIQDAVDACTEAGGGTVTIESGIYISGTILLKDNVILNVAENATLLGSINPNDYKSIDPFVDATGQLRGKCLVGAVDANNIAITGKGTIDGRGDMFTPQKVNETLEALGESEKETQDFKENSLYAGGKVRKFDRPFLVRLVRSINVKLTDIHLRQPAAWTLHFFQCKNFEVDGIDIYSHANKNNDAIDIDSSSDGVIKNCTIDSGDDAICFKTTSPKPSANIEVFDCKISSEWGAIKFGTESMGDFKNISIKNCFIHDTRGGGIKILSADGANIDNILIDNITMENVEMPIFIRLGERRLVYRDAPRQPVGSIDHVTISNITATTRKKDDFRLSPTSGFFFTGTPNHKIGQVKLENIKITLPGGGTEKDAEIVVPENETDYPEFTKLGAVPAYGMYARHITGLDTKNISFTLNSEDKRKEIVLVDVNE</sequence>
<comment type="caution">
    <text evidence="5">The sequence shown here is derived from an EMBL/GenBank/DDBJ whole genome shotgun (WGS) entry which is preliminary data.</text>
</comment>
<dbReference type="SMART" id="SM00710">
    <property type="entry name" value="PbH1"/>
    <property type="match status" value="5"/>
</dbReference>
<dbReference type="InterPro" id="IPR012334">
    <property type="entry name" value="Pectin_lyas_fold"/>
</dbReference>
<evidence type="ECO:0000256" key="1">
    <source>
        <dbReference type="ARBA" id="ARBA00008834"/>
    </source>
</evidence>
<comment type="similarity">
    <text evidence="1 4">Belongs to the glycosyl hydrolase 28 family.</text>
</comment>
<evidence type="ECO:0000256" key="3">
    <source>
        <dbReference type="ARBA" id="ARBA00023295"/>
    </source>
</evidence>
<dbReference type="InterPro" id="IPR011050">
    <property type="entry name" value="Pectin_lyase_fold/virulence"/>
</dbReference>
<keyword evidence="3 4" id="KW-0326">Glycosidase</keyword>
<reference evidence="5 6" key="1">
    <citation type="journal article" date="2019" name="Mar. Drugs">
        <title>Comparative Genomics and CAZyme Genome Repertoires of Marine Zobellia amurskyensis KMM 3526(T) and Zobellia laminariae KMM 3676(T).</title>
        <authorList>
            <person name="Chernysheva N."/>
            <person name="Bystritskaya E."/>
            <person name="Stenkova A."/>
            <person name="Golovkin I."/>
            <person name="Nedashkovskaya O."/>
            <person name="Isaeva M."/>
        </authorList>
    </citation>
    <scope>NUCLEOTIDE SEQUENCE [LARGE SCALE GENOMIC DNA]</scope>
    <source>
        <strain evidence="5 6">KMM 3526</strain>
    </source>
</reference>
<organism evidence="5 6">
    <name type="scientific">Zobellia amurskyensis</name>
    <dbReference type="NCBI Taxonomy" id="248905"/>
    <lineage>
        <taxon>Bacteria</taxon>
        <taxon>Pseudomonadati</taxon>
        <taxon>Bacteroidota</taxon>
        <taxon>Flavobacteriia</taxon>
        <taxon>Flavobacteriales</taxon>
        <taxon>Flavobacteriaceae</taxon>
        <taxon>Zobellia</taxon>
    </lineage>
</organism>
<dbReference type="AlphaFoldDB" id="A0A7X3D0Z9"/>
<proteinExistence type="inferred from homology"/>
<dbReference type="InterPro" id="IPR000743">
    <property type="entry name" value="Glyco_hydro_28"/>
</dbReference>
<dbReference type="PANTHER" id="PTHR31339:SF9">
    <property type="entry name" value="PLASMIN AND FIBRONECTIN-BINDING PROTEIN A"/>
    <property type="match status" value="1"/>
</dbReference>
<keyword evidence="6" id="KW-1185">Reference proteome</keyword>
<dbReference type="PANTHER" id="PTHR31339">
    <property type="entry name" value="PECTIN LYASE-RELATED"/>
    <property type="match status" value="1"/>
</dbReference>
<protein>
    <submittedName>
        <fullName evidence="5">Glycoside hydrolase family 28 protein</fullName>
    </submittedName>
</protein>
<keyword evidence="2 4" id="KW-0378">Hydrolase</keyword>
<dbReference type="GO" id="GO:0005975">
    <property type="term" value="P:carbohydrate metabolic process"/>
    <property type="evidence" value="ECO:0007669"/>
    <property type="project" value="InterPro"/>
</dbReference>
<dbReference type="SUPFAM" id="SSF51126">
    <property type="entry name" value="Pectin lyase-like"/>
    <property type="match status" value="1"/>
</dbReference>